<feature type="transmembrane region" description="Helical" evidence="1">
    <location>
        <begin position="137"/>
        <end position="155"/>
    </location>
</feature>
<keyword evidence="1" id="KW-1133">Transmembrane helix</keyword>
<gene>
    <name evidence="2" type="ORF">SAMN05444580_11648</name>
</gene>
<evidence type="ECO:0000313" key="2">
    <source>
        <dbReference type="EMBL" id="SDE39575.1"/>
    </source>
</evidence>
<dbReference type="Proteomes" id="UP000199417">
    <property type="component" value="Unassembled WGS sequence"/>
</dbReference>
<feature type="transmembrane region" description="Helical" evidence="1">
    <location>
        <begin position="57"/>
        <end position="76"/>
    </location>
</feature>
<dbReference type="Pfam" id="PF12730">
    <property type="entry name" value="ABC2_membrane_4"/>
    <property type="match status" value="1"/>
</dbReference>
<reference evidence="2 3" key="1">
    <citation type="submission" date="2016-10" db="EMBL/GenBank/DDBJ databases">
        <authorList>
            <person name="de Groot N.N."/>
        </authorList>
    </citation>
    <scope>NUCLEOTIDE SEQUENCE [LARGE SCALE GENOMIC DNA]</scope>
    <source>
        <strain evidence="2 3">JCM 11308</strain>
    </source>
</reference>
<name>A0A1G7CMA0_9NOCA</name>
<organism evidence="2 3">
    <name type="scientific">Rhodococcus tukisamuensis</name>
    <dbReference type="NCBI Taxonomy" id="168276"/>
    <lineage>
        <taxon>Bacteria</taxon>
        <taxon>Bacillati</taxon>
        <taxon>Actinomycetota</taxon>
        <taxon>Actinomycetes</taxon>
        <taxon>Mycobacteriales</taxon>
        <taxon>Nocardiaceae</taxon>
        <taxon>Rhodococcus</taxon>
    </lineage>
</organism>
<keyword evidence="3" id="KW-1185">Reference proteome</keyword>
<evidence type="ECO:0000256" key="1">
    <source>
        <dbReference type="SAM" id="Phobius"/>
    </source>
</evidence>
<dbReference type="EMBL" id="FNAB01000016">
    <property type="protein sequence ID" value="SDE39575.1"/>
    <property type="molecule type" value="Genomic_DNA"/>
</dbReference>
<accession>A0A1G7CMA0</accession>
<feature type="transmembrane region" description="Helical" evidence="1">
    <location>
        <begin position="105"/>
        <end position="131"/>
    </location>
</feature>
<proteinExistence type="predicted"/>
<protein>
    <submittedName>
        <fullName evidence="2">ABC-2 family transporter protein</fullName>
    </submittedName>
</protein>
<feature type="transmembrane region" description="Helical" evidence="1">
    <location>
        <begin position="226"/>
        <end position="248"/>
    </location>
</feature>
<dbReference type="AlphaFoldDB" id="A0A1G7CMA0"/>
<feature type="transmembrane region" description="Helical" evidence="1">
    <location>
        <begin position="17"/>
        <end position="37"/>
    </location>
</feature>
<dbReference type="STRING" id="168276.SAMN05444580_11648"/>
<keyword evidence="1" id="KW-0812">Transmembrane</keyword>
<sequence length="254" mass="26031">MTALLTSELRKVTTLRFWWALVLAPLFVALFAGTFYAAMAGDIEFSGSKLTTGAASVGLFVAIAGVALFAGLFGAINSGTEFRHKTLTPTFLTTAGRDRVVTAKLAVTAAFGAAYAVAVEAVALICILTFAGGLFEMSWPVAAMLAAGVLTTVAWSLIGAGLGLALGSSTTAAVALVAWYPAGEMVVTAVLPGVGAGALTQLLPTAATWSTIAATSASNIDEYAPWPVAAIALLFWTCLACGLGWWAATRRDIT</sequence>
<evidence type="ECO:0000313" key="3">
    <source>
        <dbReference type="Proteomes" id="UP000199417"/>
    </source>
</evidence>
<keyword evidence="1" id="KW-0472">Membrane</keyword>
<dbReference type="RefSeq" id="WP_072846009.1">
    <property type="nucleotide sequence ID" value="NZ_FNAB01000016.1"/>
</dbReference>